<keyword evidence="7" id="KW-0997">Cell inner membrane</keyword>
<dbReference type="Gene3D" id="2.30.30.60">
    <property type="match status" value="1"/>
</dbReference>
<dbReference type="Proteomes" id="UP000095672">
    <property type="component" value="Chromosome"/>
</dbReference>
<dbReference type="SUPFAM" id="SSF82689">
    <property type="entry name" value="Mechanosensitive channel protein MscS (YggB), C-terminal domain"/>
    <property type="match status" value="1"/>
</dbReference>
<dbReference type="SUPFAM" id="SSF50182">
    <property type="entry name" value="Sm-like ribonucleoproteins"/>
    <property type="match status" value="1"/>
</dbReference>
<feature type="region of interest" description="Disordered" evidence="8">
    <location>
        <begin position="295"/>
        <end position="331"/>
    </location>
</feature>
<dbReference type="SUPFAM" id="SSF82861">
    <property type="entry name" value="Mechanosensitive channel protein MscS (YggB), transmembrane region"/>
    <property type="match status" value="1"/>
</dbReference>
<dbReference type="GO" id="GO:0005886">
    <property type="term" value="C:plasma membrane"/>
    <property type="evidence" value="ECO:0007669"/>
    <property type="project" value="UniProtKB-SubCell"/>
</dbReference>
<name>A0A1C9WBD0_9GAMM</name>
<evidence type="ECO:0000256" key="3">
    <source>
        <dbReference type="ARBA" id="ARBA00022475"/>
    </source>
</evidence>
<dbReference type="InterPro" id="IPR011014">
    <property type="entry name" value="MscS_channel_TM-2"/>
</dbReference>
<comment type="similarity">
    <text evidence="2 7">Belongs to the MscS (TC 1.A.23) family.</text>
</comment>
<protein>
    <recommendedName>
        <fullName evidence="7">Small-conductance mechanosensitive channel</fullName>
    </recommendedName>
</protein>
<comment type="subcellular location">
    <subcellularLocation>
        <location evidence="7">Cell inner membrane</location>
        <topology evidence="7">Multi-pass membrane protein</topology>
    </subcellularLocation>
    <subcellularLocation>
        <location evidence="1">Cell membrane</location>
        <topology evidence="1">Multi-pass membrane protein</topology>
    </subcellularLocation>
</comment>
<dbReference type="RefSeq" id="WP_083261034.1">
    <property type="nucleotide sequence ID" value="NZ_CP014143.1"/>
</dbReference>
<keyword evidence="4" id="KW-0812">Transmembrane</keyword>
<gene>
    <name evidence="11" type="primary">mscS_3</name>
    <name evidence="11" type="ORF">AUP74_03071</name>
</gene>
<dbReference type="InterPro" id="IPR006685">
    <property type="entry name" value="MscS_channel_2nd"/>
</dbReference>
<dbReference type="PATRIC" id="fig|1769779.3.peg.3046"/>
<dbReference type="InterPro" id="IPR023408">
    <property type="entry name" value="MscS_beta-dom_sf"/>
</dbReference>
<dbReference type="AlphaFoldDB" id="A0A1C9WBD0"/>
<evidence type="ECO:0000256" key="4">
    <source>
        <dbReference type="ARBA" id="ARBA00022692"/>
    </source>
</evidence>
<keyword evidence="7" id="KW-0813">Transport</keyword>
<evidence type="ECO:0000256" key="7">
    <source>
        <dbReference type="RuleBase" id="RU369025"/>
    </source>
</evidence>
<feature type="domain" description="Mechanosensitive ion channel MscS C-terminal" evidence="10">
    <location>
        <begin position="200"/>
        <end position="283"/>
    </location>
</feature>
<keyword evidence="7" id="KW-0407">Ion channel</keyword>
<dbReference type="InterPro" id="IPR011066">
    <property type="entry name" value="MscS_channel_C_sf"/>
</dbReference>
<dbReference type="InterPro" id="IPR049278">
    <property type="entry name" value="MS_channel_C"/>
</dbReference>
<dbReference type="EMBL" id="CP014143">
    <property type="protein sequence ID" value="AOS98437.1"/>
    <property type="molecule type" value="Genomic_DNA"/>
</dbReference>
<keyword evidence="3" id="KW-1003">Cell membrane</keyword>
<dbReference type="OrthoDB" id="6500477at2"/>
<evidence type="ECO:0000259" key="10">
    <source>
        <dbReference type="Pfam" id="PF21082"/>
    </source>
</evidence>
<proteinExistence type="inferred from homology"/>
<comment type="subunit">
    <text evidence="7">Homoheptamer.</text>
</comment>
<dbReference type="Pfam" id="PF21082">
    <property type="entry name" value="MS_channel_3rd"/>
    <property type="match status" value="1"/>
</dbReference>
<dbReference type="Pfam" id="PF00924">
    <property type="entry name" value="MS_channel_2nd"/>
    <property type="match status" value="1"/>
</dbReference>
<organism evidence="11 12">
    <name type="scientific">Microbulbifer aggregans</name>
    <dbReference type="NCBI Taxonomy" id="1769779"/>
    <lineage>
        <taxon>Bacteria</taxon>
        <taxon>Pseudomonadati</taxon>
        <taxon>Pseudomonadota</taxon>
        <taxon>Gammaproteobacteria</taxon>
        <taxon>Cellvibrionales</taxon>
        <taxon>Microbulbiferaceae</taxon>
        <taxon>Microbulbifer</taxon>
    </lineage>
</organism>
<dbReference type="PANTHER" id="PTHR30221:SF1">
    <property type="entry name" value="SMALL-CONDUCTANCE MECHANOSENSITIVE CHANNEL"/>
    <property type="match status" value="1"/>
</dbReference>
<dbReference type="GO" id="GO:0008381">
    <property type="term" value="F:mechanosensitive monoatomic ion channel activity"/>
    <property type="evidence" value="ECO:0007669"/>
    <property type="project" value="InterPro"/>
</dbReference>
<dbReference type="InterPro" id="IPR045275">
    <property type="entry name" value="MscS_archaea/bacteria_type"/>
</dbReference>
<evidence type="ECO:0000313" key="11">
    <source>
        <dbReference type="EMBL" id="AOS98437.1"/>
    </source>
</evidence>
<dbReference type="Gene3D" id="3.30.70.100">
    <property type="match status" value="1"/>
</dbReference>
<evidence type="ECO:0000256" key="6">
    <source>
        <dbReference type="ARBA" id="ARBA00023136"/>
    </source>
</evidence>
<keyword evidence="12" id="KW-1185">Reference proteome</keyword>
<dbReference type="PANTHER" id="PTHR30221">
    <property type="entry name" value="SMALL-CONDUCTANCE MECHANOSENSITIVE CHANNEL"/>
    <property type="match status" value="1"/>
</dbReference>
<evidence type="ECO:0000256" key="2">
    <source>
        <dbReference type="ARBA" id="ARBA00008017"/>
    </source>
</evidence>
<dbReference type="InterPro" id="IPR010920">
    <property type="entry name" value="LSM_dom_sf"/>
</dbReference>
<sequence>MAAQQDSAEAIKELPEQVDKGVNTALDKVDAWIAEGIQHIPNFVAALFLLLVFYLLGLLFGYLTCRHFSRRDRANLGEVLGGLVKWIVVGVGFLLGATIVMPTLNPGDLVAGLGVGSVAFGFAFKDILQNWLAGLLILIKHPFRVNDQIRVGEFEGTVKRIENRATLLRTYDGQRVVIPNSDIYTNAVVVKTAHPLRRSEYDVGIGYGDGIDRACEVLVTAVSKVEGVQKRPPVEALPWELAASWVTIRVRWWTHSRQTDANHIGSDVIRAIKLALDEAHIDMPYETQVQLFHDQTEESDGDRGRQREGWPAPQKGSTRPRWRAQVGEKQP</sequence>
<keyword evidence="7" id="KW-0406">Ion transport</keyword>
<evidence type="ECO:0000256" key="8">
    <source>
        <dbReference type="SAM" id="MobiDB-lite"/>
    </source>
</evidence>
<evidence type="ECO:0000259" key="9">
    <source>
        <dbReference type="Pfam" id="PF00924"/>
    </source>
</evidence>
<keyword evidence="5" id="KW-1133">Transmembrane helix</keyword>
<evidence type="ECO:0000256" key="5">
    <source>
        <dbReference type="ARBA" id="ARBA00022989"/>
    </source>
</evidence>
<accession>A0A1C9WBD0</accession>
<keyword evidence="6" id="KW-0472">Membrane</keyword>
<reference evidence="12" key="1">
    <citation type="submission" date="2016-01" db="EMBL/GenBank/DDBJ databases">
        <title>Complete genome sequence of Microbulbifer sp. CCB-MM1, a halophile isolated from Matang Mangrove Forest, Perak.</title>
        <authorList>
            <person name="Moh T.H."/>
            <person name="Dinesh B."/>
            <person name="Lau N.-S."/>
            <person name="Go F."/>
            <person name="Alexander Chong S.-C."/>
        </authorList>
    </citation>
    <scope>NUCLEOTIDE SEQUENCE [LARGE SCALE GENOMIC DNA]</scope>
    <source>
        <strain evidence="12">CCB-MM1</strain>
    </source>
</reference>
<comment type="function">
    <text evidence="7">Mechanosensitive channel that participates in the regulation of osmotic pressure changes within the cell, opening in response to stretch forces in the membrane lipid bilayer, without the need for other proteins. Contributes to normal resistance to hypoosmotic shock. Forms an ion channel of 1.0 nanosiemens conductance with a slight preference for anions.</text>
</comment>
<evidence type="ECO:0000313" key="12">
    <source>
        <dbReference type="Proteomes" id="UP000095672"/>
    </source>
</evidence>
<feature type="domain" description="Mechanosensitive ion channel MscS" evidence="9">
    <location>
        <begin position="126"/>
        <end position="188"/>
    </location>
</feature>
<dbReference type="Gene3D" id="1.10.287.1260">
    <property type="match status" value="1"/>
</dbReference>
<dbReference type="STRING" id="1769779.AUP74_03071"/>
<evidence type="ECO:0000256" key="1">
    <source>
        <dbReference type="ARBA" id="ARBA00004651"/>
    </source>
</evidence>
<dbReference type="KEGG" id="micc:AUP74_03071"/>